<dbReference type="AlphaFoldDB" id="F9FCQ2"/>
<proteinExistence type="predicted"/>
<sequence length="128" mass="13831">MRKPPFFSALAGSWRVRPAGMARHRFAMESALQACARREATIAVTGIAVQLDTRFTVNASTTLAAQLSGVGQRRSAIQNHAPLDGTRQGEVIGETVAIVSLGRRDSSLAYNALKKHSNPRPPKCFTDI</sequence>
<reference evidence="1" key="1">
    <citation type="journal article" date="2012" name="Mol. Plant Microbe Interact.">
        <title>A highly conserved effector in Fusarium oxysporum is required for full virulence on Arabidopsis.</title>
        <authorList>
            <person name="Thatcher L.F."/>
            <person name="Gardiner D.M."/>
            <person name="Kazan K."/>
            <person name="Manners J."/>
        </authorList>
    </citation>
    <scope>NUCLEOTIDE SEQUENCE [LARGE SCALE GENOMIC DNA]</scope>
    <source>
        <strain evidence="1">Fo5176</strain>
    </source>
</reference>
<name>F9FCQ2_FUSOF</name>
<organism evidence="1">
    <name type="scientific">Fusarium oxysporum (strain Fo5176)</name>
    <name type="common">Fusarium vascular wilt</name>
    <dbReference type="NCBI Taxonomy" id="660025"/>
    <lineage>
        <taxon>Eukaryota</taxon>
        <taxon>Fungi</taxon>
        <taxon>Dikarya</taxon>
        <taxon>Ascomycota</taxon>
        <taxon>Pezizomycotina</taxon>
        <taxon>Sordariomycetes</taxon>
        <taxon>Hypocreomycetidae</taxon>
        <taxon>Hypocreales</taxon>
        <taxon>Nectriaceae</taxon>
        <taxon>Fusarium</taxon>
        <taxon>Fusarium oxysporum species complex</taxon>
    </lineage>
</organism>
<protein>
    <submittedName>
        <fullName evidence="1">Uncharacterized protein</fullName>
    </submittedName>
</protein>
<evidence type="ECO:0000313" key="1">
    <source>
        <dbReference type="EMBL" id="EGU85313.1"/>
    </source>
</evidence>
<dbReference type="OrthoDB" id="10287781at2759"/>
<comment type="caution">
    <text evidence="1">The sequence shown here is derived from an EMBL/GenBank/DDBJ whole genome shotgun (WGS) entry which is preliminary data.</text>
</comment>
<accession>F9FCQ2</accession>
<dbReference type="EMBL" id="AFQF01001355">
    <property type="protein sequence ID" value="EGU85313.1"/>
    <property type="molecule type" value="Genomic_DNA"/>
</dbReference>
<gene>
    <name evidence="1" type="ORF">FOXB_04180</name>
</gene>